<dbReference type="PROSITE" id="PS50839">
    <property type="entry name" value="CHASE"/>
    <property type="match status" value="1"/>
</dbReference>
<reference evidence="16 19" key="2">
    <citation type="submission" date="2021-02" db="EMBL/GenBank/DDBJ databases">
        <title>Complete Genome Sequence of Cupriavidus oxalaticus Strain Ox1, a Soil Oxalate-Degrading Species.</title>
        <authorList>
            <person name="Palmieri F."/>
            <person name="Udriet P."/>
            <person name="Deuasquier M."/>
            <person name="Beaudoing E."/>
            <person name="Johnson S.L."/>
            <person name="Davenport K.W."/>
            <person name="Chain P.S."/>
            <person name="Bindschedler S."/>
            <person name="Junier P."/>
        </authorList>
    </citation>
    <scope>NUCLEOTIDE SEQUENCE [LARGE SCALE GENOMIC DNA]</scope>
    <source>
        <strain evidence="16 19">Ox1</strain>
    </source>
</reference>
<dbReference type="PANTHER" id="PTHR43065:SF10">
    <property type="entry name" value="PEROXIDE STRESS-ACTIVATED HISTIDINE KINASE MAK3"/>
    <property type="match status" value="1"/>
</dbReference>
<dbReference type="GO" id="GO:0005524">
    <property type="term" value="F:ATP binding"/>
    <property type="evidence" value="ECO:0007669"/>
    <property type="project" value="UniProtKB-KW"/>
</dbReference>
<keyword evidence="11" id="KW-0902">Two-component regulatory system</keyword>
<dbReference type="PRINTS" id="PR00344">
    <property type="entry name" value="BCTRLSENSOR"/>
</dbReference>
<evidence type="ECO:0000259" key="14">
    <source>
        <dbReference type="PROSITE" id="PS50112"/>
    </source>
</evidence>
<dbReference type="InterPro" id="IPR042240">
    <property type="entry name" value="CHASE_sf"/>
</dbReference>
<evidence type="ECO:0000256" key="8">
    <source>
        <dbReference type="ARBA" id="ARBA00022777"/>
    </source>
</evidence>
<dbReference type="Proteomes" id="UP000256862">
    <property type="component" value="Chromosome CO2235"/>
</dbReference>
<dbReference type="OrthoDB" id="9801841at2"/>
<proteinExistence type="predicted"/>
<evidence type="ECO:0000256" key="9">
    <source>
        <dbReference type="ARBA" id="ARBA00022840"/>
    </source>
</evidence>
<accession>A0A976G9Y7</accession>
<feature type="domain" description="Histidine kinase" evidence="13">
    <location>
        <begin position="517"/>
        <end position="732"/>
    </location>
</feature>
<evidence type="ECO:0000256" key="11">
    <source>
        <dbReference type="ARBA" id="ARBA00023012"/>
    </source>
</evidence>
<evidence type="ECO:0000256" key="7">
    <source>
        <dbReference type="ARBA" id="ARBA00022741"/>
    </source>
</evidence>
<evidence type="ECO:0000313" key="18">
    <source>
        <dbReference type="Proteomes" id="UP000256862"/>
    </source>
</evidence>
<dbReference type="EMBL" id="OGUS01000121">
    <property type="protein sequence ID" value="SPC14226.1"/>
    <property type="molecule type" value="Genomic_DNA"/>
</dbReference>
<keyword evidence="9" id="KW-0067">ATP-binding</keyword>
<dbReference type="RefSeq" id="WP_063240526.1">
    <property type="nucleotide sequence ID" value="NZ_CP069810.1"/>
</dbReference>
<keyword evidence="7" id="KW-0547">Nucleotide-binding</keyword>
<comment type="subcellular location">
    <subcellularLocation>
        <location evidence="2">Membrane</location>
    </subcellularLocation>
</comment>
<keyword evidence="5 17" id="KW-0808">Transferase</keyword>
<evidence type="ECO:0000256" key="6">
    <source>
        <dbReference type="ARBA" id="ARBA00022692"/>
    </source>
</evidence>
<dbReference type="PROSITE" id="PS50112">
    <property type="entry name" value="PAS"/>
    <property type="match status" value="1"/>
</dbReference>
<keyword evidence="10" id="KW-1133">Transmembrane helix</keyword>
<dbReference type="CDD" id="cd00130">
    <property type="entry name" value="PAS"/>
    <property type="match status" value="1"/>
</dbReference>
<dbReference type="GO" id="GO:0016020">
    <property type="term" value="C:membrane"/>
    <property type="evidence" value="ECO:0007669"/>
    <property type="project" value="UniProtKB-SubCell"/>
</dbReference>
<evidence type="ECO:0000256" key="1">
    <source>
        <dbReference type="ARBA" id="ARBA00000085"/>
    </source>
</evidence>
<dbReference type="Pfam" id="PF00512">
    <property type="entry name" value="HisKA"/>
    <property type="match status" value="1"/>
</dbReference>
<keyword evidence="8" id="KW-0418">Kinase</keyword>
<dbReference type="EMBL" id="CP069812">
    <property type="protein sequence ID" value="QRQ93491.1"/>
    <property type="molecule type" value="Genomic_DNA"/>
</dbReference>
<dbReference type="PANTHER" id="PTHR43065">
    <property type="entry name" value="SENSOR HISTIDINE KINASE"/>
    <property type="match status" value="1"/>
</dbReference>
<evidence type="ECO:0000256" key="3">
    <source>
        <dbReference type="ARBA" id="ARBA00012438"/>
    </source>
</evidence>
<evidence type="ECO:0000256" key="10">
    <source>
        <dbReference type="ARBA" id="ARBA00022989"/>
    </source>
</evidence>
<comment type="catalytic activity">
    <reaction evidence="1">
        <text>ATP + protein L-histidine = ADP + protein N-phospho-L-histidine.</text>
        <dbReference type="EC" id="2.7.13.3"/>
    </reaction>
</comment>
<dbReference type="InterPro" id="IPR006189">
    <property type="entry name" value="CHASE_dom"/>
</dbReference>
<keyword evidence="19" id="KW-1185">Reference proteome</keyword>
<evidence type="ECO:0000313" key="16">
    <source>
        <dbReference type="EMBL" id="QRQ93491.1"/>
    </source>
</evidence>
<evidence type="ECO:0000256" key="2">
    <source>
        <dbReference type="ARBA" id="ARBA00004370"/>
    </source>
</evidence>
<dbReference type="GO" id="GO:0006355">
    <property type="term" value="P:regulation of DNA-templated transcription"/>
    <property type="evidence" value="ECO:0007669"/>
    <property type="project" value="InterPro"/>
</dbReference>
<dbReference type="SUPFAM" id="SSF55874">
    <property type="entry name" value="ATPase domain of HSP90 chaperone/DNA topoisomerase II/histidine kinase"/>
    <property type="match status" value="1"/>
</dbReference>
<gene>
    <name evidence="17" type="ORF">CO2235_200082</name>
    <name evidence="16" type="ORF">JTE92_25815</name>
</gene>
<dbReference type="Pfam" id="PF03924">
    <property type="entry name" value="CHASE"/>
    <property type="match status" value="1"/>
</dbReference>
<name>A0A976G9Y7_9BURK</name>
<feature type="domain" description="PAS" evidence="14">
    <location>
        <begin position="359"/>
        <end position="405"/>
    </location>
</feature>
<dbReference type="SUPFAM" id="SSF55785">
    <property type="entry name" value="PYP-like sensor domain (PAS domain)"/>
    <property type="match status" value="1"/>
</dbReference>
<feature type="domain" description="CHASE" evidence="15">
    <location>
        <begin position="149"/>
        <end position="248"/>
    </location>
</feature>
<keyword evidence="4" id="KW-0597">Phosphoprotein</keyword>
<evidence type="ECO:0000256" key="12">
    <source>
        <dbReference type="ARBA" id="ARBA00023136"/>
    </source>
</evidence>
<dbReference type="Gene3D" id="3.30.450.350">
    <property type="entry name" value="CHASE domain"/>
    <property type="match status" value="1"/>
</dbReference>
<dbReference type="Pfam" id="PF02518">
    <property type="entry name" value="HATPase_c"/>
    <property type="match status" value="1"/>
</dbReference>
<evidence type="ECO:0000313" key="19">
    <source>
        <dbReference type="Proteomes" id="UP000623307"/>
    </source>
</evidence>
<dbReference type="SMART" id="SM01079">
    <property type="entry name" value="CHASE"/>
    <property type="match status" value="1"/>
</dbReference>
<dbReference type="SMART" id="SM00388">
    <property type="entry name" value="HisKA"/>
    <property type="match status" value="1"/>
</dbReference>
<dbReference type="InterPro" id="IPR004358">
    <property type="entry name" value="Sig_transdc_His_kin-like_C"/>
</dbReference>
<dbReference type="Proteomes" id="UP000623307">
    <property type="component" value="Chromosome 2"/>
</dbReference>
<reference evidence="17 18" key="1">
    <citation type="submission" date="2018-01" db="EMBL/GenBank/DDBJ databases">
        <authorList>
            <person name="Clerissi C."/>
        </authorList>
    </citation>
    <scope>NUCLEOTIDE SEQUENCE [LARGE SCALE GENOMIC DNA]</scope>
    <source>
        <strain evidence="17">Cupriavidus oxalaticus LMG 2235</strain>
    </source>
</reference>
<dbReference type="InterPro" id="IPR035965">
    <property type="entry name" value="PAS-like_dom_sf"/>
</dbReference>
<dbReference type="PROSITE" id="PS50109">
    <property type="entry name" value="HIS_KIN"/>
    <property type="match status" value="1"/>
</dbReference>
<dbReference type="Gene3D" id="1.10.287.130">
    <property type="match status" value="1"/>
</dbReference>
<dbReference type="InterPro" id="IPR036097">
    <property type="entry name" value="HisK_dim/P_sf"/>
</dbReference>
<sequence length="741" mass="83322">MAAQQRQIAGIDMRTIWLALAAWLAVSLVTIGVLAVSEVGRLRTEFQRESESIYEIVRQRLDQNEAVLAGIEALLSTFPGLKPLATRSYAKEMLDRYQHIYTIELQPRVEFGAVRGFERWARTHIDRDYRIKDFGFSGERNWRPASPRPFYYPITFMEPAIEGAKSVLGLDVYADRKFHAAIDETIRTGRPAVSAPFDLFEGGRGYLIFKAIFSSRSPSSDLPARYAEATRVVSMLIHTNKFLSRDELPSKWFSMRLYHRGYDRNSEDGSIDRIDPEPRSRLIRSVFPEFVFERSLPSESQPFEFETRRQVGLEVIRPLPTVLTLVASLAITALSLVILRQRKVAKSKALEVEQRMFRERERAMVILQSIADAVLTVDRNGVVEYANPVCEVLLAKSQNAIVGSSIDDVLPIGYDLARQMQSSPFLECLLQQTAVQLPDHSYLVRENAERVLVEGSASPLFDQEQVLSGAVIVLRDMGPVRTRALEALQASEQRLRDHQSELAHVGRLHSMGEMASGIAHELNQPLTAILSYNQACLRLLREAEVDYDMVEHAMRSTTEQAKRAGEIIKRLRAFVSKRPVSRQPLDMRQVVQNVLTLTESELRTHAIVPEVVAPSELPYVDGDSVQVEQLVLNLVRNALEAMENQPDGERRLTLVIESDASMVYLSVKDNGSGISSLVREKLFHPFQTTKANGMGLGLTICQSIAEMHGGKLIESSEVEQGAEFILFLPAMRTEKSGDAGR</sequence>
<dbReference type="InterPro" id="IPR000014">
    <property type="entry name" value="PAS"/>
</dbReference>
<evidence type="ECO:0000259" key="15">
    <source>
        <dbReference type="PROSITE" id="PS50839"/>
    </source>
</evidence>
<dbReference type="InterPro" id="IPR005467">
    <property type="entry name" value="His_kinase_dom"/>
</dbReference>
<dbReference type="EC" id="2.7.13.3" evidence="3"/>
<dbReference type="SMART" id="SM00387">
    <property type="entry name" value="HATPase_c"/>
    <property type="match status" value="1"/>
</dbReference>
<keyword evidence="12" id="KW-0472">Membrane</keyword>
<dbReference type="GeneID" id="303492990"/>
<keyword evidence="6" id="KW-0812">Transmembrane</keyword>
<dbReference type="SUPFAM" id="SSF47384">
    <property type="entry name" value="Homodimeric domain of signal transducing histidine kinase"/>
    <property type="match status" value="1"/>
</dbReference>
<protein>
    <recommendedName>
        <fullName evidence="3">histidine kinase</fullName>
        <ecNumber evidence="3">2.7.13.3</ecNumber>
    </recommendedName>
</protein>
<evidence type="ECO:0000259" key="13">
    <source>
        <dbReference type="PROSITE" id="PS50109"/>
    </source>
</evidence>
<dbReference type="InterPro" id="IPR013767">
    <property type="entry name" value="PAS_fold"/>
</dbReference>
<evidence type="ECO:0000313" key="17">
    <source>
        <dbReference type="EMBL" id="SPC14226.1"/>
    </source>
</evidence>
<dbReference type="InterPro" id="IPR003594">
    <property type="entry name" value="HATPase_dom"/>
</dbReference>
<dbReference type="Pfam" id="PF00989">
    <property type="entry name" value="PAS"/>
    <property type="match status" value="1"/>
</dbReference>
<organism evidence="17 18">
    <name type="scientific">Cupriavidus oxalaticus</name>
    <dbReference type="NCBI Taxonomy" id="96344"/>
    <lineage>
        <taxon>Bacteria</taxon>
        <taxon>Pseudomonadati</taxon>
        <taxon>Pseudomonadota</taxon>
        <taxon>Betaproteobacteria</taxon>
        <taxon>Burkholderiales</taxon>
        <taxon>Burkholderiaceae</taxon>
        <taxon>Cupriavidus</taxon>
    </lineage>
</organism>
<dbReference type="Gene3D" id="3.30.450.20">
    <property type="entry name" value="PAS domain"/>
    <property type="match status" value="1"/>
</dbReference>
<dbReference type="GO" id="GO:0000155">
    <property type="term" value="F:phosphorelay sensor kinase activity"/>
    <property type="evidence" value="ECO:0007669"/>
    <property type="project" value="InterPro"/>
</dbReference>
<dbReference type="AlphaFoldDB" id="A0A976G9Y7"/>
<dbReference type="InterPro" id="IPR003661">
    <property type="entry name" value="HisK_dim/P_dom"/>
</dbReference>
<dbReference type="Gene3D" id="3.30.565.10">
    <property type="entry name" value="Histidine kinase-like ATPase, C-terminal domain"/>
    <property type="match status" value="1"/>
</dbReference>
<dbReference type="InterPro" id="IPR036890">
    <property type="entry name" value="HATPase_C_sf"/>
</dbReference>
<dbReference type="CDD" id="cd00082">
    <property type="entry name" value="HisKA"/>
    <property type="match status" value="1"/>
</dbReference>
<evidence type="ECO:0000256" key="5">
    <source>
        <dbReference type="ARBA" id="ARBA00022679"/>
    </source>
</evidence>
<evidence type="ECO:0000256" key="4">
    <source>
        <dbReference type="ARBA" id="ARBA00022553"/>
    </source>
</evidence>
<dbReference type="SMART" id="SM00091">
    <property type="entry name" value="PAS"/>
    <property type="match status" value="1"/>
</dbReference>